<sequence length="54" mass="6065">MIHYSPSFGRLFRRFSFTLDSPYLAFFSKAILSFHSSLPAPAKPSLSRLCLPSA</sequence>
<dbReference type="AlphaFoldDB" id="A0A164Y4D3"/>
<keyword evidence="2" id="KW-1185">Reference proteome</keyword>
<dbReference type="EMBL" id="LRGB01000939">
    <property type="protein sequence ID" value="KZS14870.1"/>
    <property type="molecule type" value="Genomic_DNA"/>
</dbReference>
<protein>
    <submittedName>
        <fullName evidence="1">Uncharacterized protein</fullName>
    </submittedName>
</protein>
<organism evidence="1 2">
    <name type="scientific">Daphnia magna</name>
    <dbReference type="NCBI Taxonomy" id="35525"/>
    <lineage>
        <taxon>Eukaryota</taxon>
        <taxon>Metazoa</taxon>
        <taxon>Ecdysozoa</taxon>
        <taxon>Arthropoda</taxon>
        <taxon>Crustacea</taxon>
        <taxon>Branchiopoda</taxon>
        <taxon>Diplostraca</taxon>
        <taxon>Cladocera</taxon>
        <taxon>Anomopoda</taxon>
        <taxon>Daphniidae</taxon>
        <taxon>Daphnia</taxon>
    </lineage>
</organism>
<name>A0A164Y4D3_9CRUS</name>
<evidence type="ECO:0000313" key="2">
    <source>
        <dbReference type="Proteomes" id="UP000076858"/>
    </source>
</evidence>
<comment type="caution">
    <text evidence="1">The sequence shown here is derived from an EMBL/GenBank/DDBJ whole genome shotgun (WGS) entry which is preliminary data.</text>
</comment>
<dbReference type="Proteomes" id="UP000076858">
    <property type="component" value="Unassembled WGS sequence"/>
</dbReference>
<gene>
    <name evidence="1" type="ORF">APZ42_019709</name>
</gene>
<accession>A0A164Y4D3</accession>
<reference evidence="1 2" key="1">
    <citation type="submission" date="2016-03" db="EMBL/GenBank/DDBJ databases">
        <title>EvidentialGene: Evidence-directed Construction of Genes on Genomes.</title>
        <authorList>
            <person name="Gilbert D.G."/>
            <person name="Choi J.-H."/>
            <person name="Mockaitis K."/>
            <person name="Colbourne J."/>
            <person name="Pfrender M."/>
        </authorList>
    </citation>
    <scope>NUCLEOTIDE SEQUENCE [LARGE SCALE GENOMIC DNA]</scope>
    <source>
        <strain evidence="1 2">Xinb3</strain>
        <tissue evidence="1">Complete organism</tissue>
    </source>
</reference>
<evidence type="ECO:0000313" key="1">
    <source>
        <dbReference type="EMBL" id="KZS14870.1"/>
    </source>
</evidence>
<proteinExistence type="predicted"/>